<comment type="similarity">
    <text evidence="2">Belongs to the glycosyltransferase 31 family.</text>
</comment>
<dbReference type="Pfam" id="PF01762">
    <property type="entry name" value="Galactosyl_T"/>
    <property type="match status" value="1"/>
</dbReference>
<keyword evidence="3" id="KW-0328">Glycosyltransferase</keyword>
<dbReference type="GO" id="GO:0016758">
    <property type="term" value="F:hexosyltransferase activity"/>
    <property type="evidence" value="ECO:0007669"/>
    <property type="project" value="InterPro"/>
</dbReference>
<keyword evidence="9" id="KW-0472">Membrane</keyword>
<evidence type="ECO:0000256" key="6">
    <source>
        <dbReference type="ARBA" id="ARBA00022968"/>
    </source>
</evidence>
<evidence type="ECO:0000256" key="1">
    <source>
        <dbReference type="ARBA" id="ARBA00004323"/>
    </source>
</evidence>
<evidence type="ECO:0000256" key="3">
    <source>
        <dbReference type="ARBA" id="ARBA00022676"/>
    </source>
</evidence>
<evidence type="ECO:0000256" key="2">
    <source>
        <dbReference type="ARBA" id="ARBA00008661"/>
    </source>
</evidence>
<evidence type="ECO:0000256" key="5">
    <source>
        <dbReference type="ARBA" id="ARBA00022692"/>
    </source>
</evidence>
<evidence type="ECO:0000313" key="10">
    <source>
        <dbReference type="WBParaSite" id="maker-PairedContig_5344-snap-gene-0.6-mRNA-1"/>
    </source>
</evidence>
<evidence type="ECO:0008006" key="11">
    <source>
        <dbReference type="Google" id="ProtNLM"/>
    </source>
</evidence>
<reference evidence="10" key="1">
    <citation type="submission" date="2016-11" db="UniProtKB">
        <authorList>
            <consortium name="WormBaseParasite"/>
        </authorList>
    </citation>
    <scope>IDENTIFICATION</scope>
    <source>
        <strain evidence="10">pt0022</strain>
    </source>
</reference>
<dbReference type="InterPro" id="IPR002659">
    <property type="entry name" value="Glyco_trans_31"/>
</dbReference>
<dbReference type="WBParaSite" id="maker-PairedContig_5344-snap-gene-0.6-mRNA-1">
    <property type="protein sequence ID" value="maker-PairedContig_5344-snap-gene-0.6-mRNA-1"/>
    <property type="gene ID" value="maker-PairedContig_5344-snap-gene-0.6"/>
</dbReference>
<dbReference type="GO" id="GO:0000139">
    <property type="term" value="C:Golgi membrane"/>
    <property type="evidence" value="ECO:0007669"/>
    <property type="project" value="UniProtKB-SubCell"/>
</dbReference>
<keyword evidence="7" id="KW-1133">Transmembrane helix</keyword>
<dbReference type="AlphaFoldDB" id="A0A1I8EUI0"/>
<keyword evidence="5" id="KW-0812">Transmembrane</keyword>
<keyword evidence="8" id="KW-0333">Golgi apparatus</keyword>
<evidence type="ECO:0000256" key="8">
    <source>
        <dbReference type="ARBA" id="ARBA00023034"/>
    </source>
</evidence>
<keyword evidence="4" id="KW-0808">Transferase</keyword>
<protein>
    <recommendedName>
        <fullName evidence="11">Hexosyltransferase</fullName>
    </recommendedName>
</protein>
<evidence type="ECO:0000256" key="9">
    <source>
        <dbReference type="ARBA" id="ARBA00023136"/>
    </source>
</evidence>
<evidence type="ECO:0000256" key="4">
    <source>
        <dbReference type="ARBA" id="ARBA00022679"/>
    </source>
</evidence>
<accession>A0A1I8EUI0</accession>
<keyword evidence="6" id="KW-0735">Signal-anchor</keyword>
<dbReference type="STRING" id="6293.A0A1I8EUI0"/>
<organism evidence="10">
    <name type="scientific">Wuchereria bancrofti</name>
    <dbReference type="NCBI Taxonomy" id="6293"/>
    <lineage>
        <taxon>Eukaryota</taxon>
        <taxon>Metazoa</taxon>
        <taxon>Ecdysozoa</taxon>
        <taxon>Nematoda</taxon>
        <taxon>Chromadorea</taxon>
        <taxon>Rhabditida</taxon>
        <taxon>Spirurina</taxon>
        <taxon>Spiruromorpha</taxon>
        <taxon>Filarioidea</taxon>
        <taxon>Onchocercidae</taxon>
        <taxon>Wuchereria</taxon>
    </lineage>
</organism>
<sequence length="239" mass="28031">MGRVIFQKFSCYAFVSESYIDANTEVIQVLIKKASFKTLKRYGESQYNPSMHHFFMDTTLDRLYFREVFLKIRLATTYKYSGAETASNTVTWDSVFNHSDFTMIGRELFNQENKRPQKEIDLYNDILFLSAVQFLFSYCHHHYNFPYALFVDEDYLVLVSIATYPFNCYPPYITVGAVLLSSQTIRKMYYAIQHTKLYSYDDIYAGILAKSLKLTIKHNKNMYWKAEVGVEEAKTLICA</sequence>
<name>A0A1I8EUI0_WUCBA</name>
<comment type="subcellular location">
    <subcellularLocation>
        <location evidence="1">Golgi apparatus membrane</location>
        <topology evidence="1">Single-pass type II membrane protein</topology>
    </subcellularLocation>
</comment>
<evidence type="ECO:0000256" key="7">
    <source>
        <dbReference type="ARBA" id="ARBA00022989"/>
    </source>
</evidence>
<proteinExistence type="inferred from homology"/>